<keyword evidence="2" id="KW-1185">Reference proteome</keyword>
<proteinExistence type="predicted"/>
<organism evidence="1 2">
    <name type="scientific">Polyplax serrata</name>
    <name type="common">Common mouse louse</name>
    <dbReference type="NCBI Taxonomy" id="468196"/>
    <lineage>
        <taxon>Eukaryota</taxon>
        <taxon>Metazoa</taxon>
        <taxon>Ecdysozoa</taxon>
        <taxon>Arthropoda</taxon>
        <taxon>Hexapoda</taxon>
        <taxon>Insecta</taxon>
        <taxon>Pterygota</taxon>
        <taxon>Neoptera</taxon>
        <taxon>Paraneoptera</taxon>
        <taxon>Psocodea</taxon>
        <taxon>Troctomorpha</taxon>
        <taxon>Phthiraptera</taxon>
        <taxon>Anoplura</taxon>
        <taxon>Polyplacidae</taxon>
        <taxon>Polyplax</taxon>
    </lineage>
</organism>
<comment type="caution">
    <text evidence="1">The sequence shown here is derived from an EMBL/GenBank/DDBJ whole genome shotgun (WGS) entry which is preliminary data.</text>
</comment>
<evidence type="ECO:0000313" key="1">
    <source>
        <dbReference type="EMBL" id="KAK6640137.1"/>
    </source>
</evidence>
<name>A0ABR1BDT4_POLSC</name>
<evidence type="ECO:0000313" key="2">
    <source>
        <dbReference type="Proteomes" id="UP001359485"/>
    </source>
</evidence>
<dbReference type="EMBL" id="JAWJWF010000001">
    <property type="protein sequence ID" value="KAK6640137.1"/>
    <property type="molecule type" value="Genomic_DNA"/>
</dbReference>
<sequence>MKTKTYKLECVFQSLRGVNFHENLNFIKHFVKSRLLMWSKFELNEKELKTREKILLKLLSHCNYKIKVHTYREIGQCQEELLGEKETVNAKYECPDDKTEFSFQSDVCNSSTAIKSHLLKSKCITSDVGWSDFMFALTLCLSLFQCYVDKNISLGRCIIKIFDPDIAKSVRLTHPELIKEILVAKENRSKLIRAYWAMQWTDNSDMWEMTDTEHQSGKHYIRIPEDMKEIKPEMLLNREKAILHNPS</sequence>
<reference evidence="1 2" key="1">
    <citation type="submission" date="2023-09" db="EMBL/GenBank/DDBJ databases">
        <title>Genomes of two closely related lineages of the louse Polyplax serrata with different host specificities.</title>
        <authorList>
            <person name="Martinu J."/>
            <person name="Tarabai H."/>
            <person name="Stefka J."/>
            <person name="Hypsa V."/>
        </authorList>
    </citation>
    <scope>NUCLEOTIDE SEQUENCE [LARGE SCALE GENOMIC DNA]</scope>
    <source>
        <strain evidence="1">98ZLc_SE</strain>
    </source>
</reference>
<protein>
    <submittedName>
        <fullName evidence="1">Uncharacterized protein</fullName>
    </submittedName>
</protein>
<dbReference type="Proteomes" id="UP001359485">
    <property type="component" value="Unassembled WGS sequence"/>
</dbReference>
<gene>
    <name evidence="1" type="ORF">RUM44_011823</name>
</gene>
<accession>A0ABR1BDT4</accession>